<name>A0A3R7YGM7_9EURY</name>
<sequence>MPLDNNCQSFESRSTCPLCKEEMVIHWQGDNIPYFGEVMYVTARCKCSFKFTDTMILQEREPIHYEMIIDGIDDLNARVIRSTSGTITVPELGIMVEPGTTSDAYVTNVEGVLNRLNDVLDTAIRWYGDDKSKLAKADELKAKLLSVFKGTDKLTLVIEDPFGNSAIINEKATSRKLSEHEAAKLKTGMFIYDVGTSEIVSNE</sequence>
<keyword evidence="4" id="KW-0862">Zinc</keyword>
<dbReference type="InterPro" id="IPR004457">
    <property type="entry name" value="Znf_ZPR1"/>
</dbReference>
<dbReference type="InterPro" id="IPR056180">
    <property type="entry name" value="ZPR1_jr_dom"/>
</dbReference>
<evidence type="ECO:0000313" key="7">
    <source>
        <dbReference type="Proteomes" id="UP000284763"/>
    </source>
</evidence>
<dbReference type="Pfam" id="PF22794">
    <property type="entry name" value="jr-ZPR1"/>
    <property type="match status" value="1"/>
</dbReference>
<dbReference type="EMBL" id="QZAB01000433">
    <property type="protein sequence ID" value="RQD82663.1"/>
    <property type="molecule type" value="Genomic_DNA"/>
</dbReference>
<evidence type="ECO:0000259" key="5">
    <source>
        <dbReference type="SMART" id="SM00709"/>
    </source>
</evidence>
<dbReference type="Proteomes" id="UP000284763">
    <property type="component" value="Unassembled WGS sequence"/>
</dbReference>
<evidence type="ECO:0000313" key="6">
    <source>
        <dbReference type="EMBL" id="RQD82663.1"/>
    </source>
</evidence>
<dbReference type="InterPro" id="IPR040141">
    <property type="entry name" value="ZPR1"/>
</dbReference>
<dbReference type="SMART" id="SM00709">
    <property type="entry name" value="Zpr1"/>
    <property type="match status" value="1"/>
</dbReference>
<dbReference type="FunFam" id="2.60.120.1040:FF:000008">
    <property type="entry name" value="Zn finger containing protein"/>
    <property type="match status" value="1"/>
</dbReference>
<dbReference type="AlphaFoldDB" id="A0A3R7YGM7"/>
<dbReference type="InterPro" id="IPR004470">
    <property type="entry name" value="ZPR1-like_arc"/>
</dbReference>
<protein>
    <submittedName>
        <fullName evidence="6">ZPR1 zinc finger domain-containing protein</fullName>
    </submittedName>
</protein>
<feature type="domain" description="Zinc finger ZPR1-type" evidence="5">
    <location>
        <begin position="14"/>
        <end position="169"/>
    </location>
</feature>
<reference evidence="6 7" key="1">
    <citation type="submission" date="2018-08" db="EMBL/GenBank/DDBJ databases">
        <title>The metabolism and importance of syntrophic acetate oxidation coupled to methane or sulfide production in haloalkaline environments.</title>
        <authorList>
            <person name="Timmers P.H.A."/>
            <person name="Vavourakis C.D."/>
            <person name="Sorokin D.Y."/>
            <person name="Sinninghe Damste J.S."/>
            <person name="Muyzer G."/>
            <person name="Stams A.J.M."/>
            <person name="Plugge C.M."/>
        </authorList>
    </citation>
    <scope>NUCLEOTIDE SEQUENCE [LARGE SCALE GENOMIC DNA]</scope>
    <source>
        <strain evidence="6">MSAO_Arc3</strain>
    </source>
</reference>
<keyword evidence="2" id="KW-0479">Metal-binding</keyword>
<dbReference type="Gene3D" id="2.60.120.1040">
    <property type="entry name" value="ZPR1, A/B domain"/>
    <property type="match status" value="1"/>
</dbReference>
<comment type="similarity">
    <text evidence="1">Belongs to the ZPR1 family.</text>
</comment>
<gene>
    <name evidence="6" type="ORF">D5R95_06945</name>
</gene>
<accession>A0A3R7YGM7</accession>
<comment type="caution">
    <text evidence="6">The sequence shown here is derived from an EMBL/GenBank/DDBJ whole genome shotgun (WGS) entry which is preliminary data.</text>
</comment>
<dbReference type="PANTHER" id="PTHR10876:SF0">
    <property type="entry name" value="ZINC FINGER PROTEIN ZPR1"/>
    <property type="match status" value="1"/>
</dbReference>
<dbReference type="RefSeq" id="WP_259135384.1">
    <property type="nucleotide sequence ID" value="NZ_JANUCS010000014.1"/>
</dbReference>
<evidence type="ECO:0000256" key="2">
    <source>
        <dbReference type="ARBA" id="ARBA00022723"/>
    </source>
</evidence>
<dbReference type="InterPro" id="IPR042451">
    <property type="entry name" value="ZPR1_A/B_dom"/>
</dbReference>
<dbReference type="NCBIfam" id="TIGR00310">
    <property type="entry name" value="ZPR1_znf"/>
    <property type="match status" value="1"/>
</dbReference>
<evidence type="ECO:0000256" key="3">
    <source>
        <dbReference type="ARBA" id="ARBA00022771"/>
    </source>
</evidence>
<evidence type="ECO:0000256" key="4">
    <source>
        <dbReference type="ARBA" id="ARBA00022833"/>
    </source>
</evidence>
<dbReference type="PANTHER" id="PTHR10876">
    <property type="entry name" value="ZINC FINGER PROTEIN ZPR1"/>
    <property type="match status" value="1"/>
</dbReference>
<dbReference type="GO" id="GO:0008270">
    <property type="term" value="F:zinc ion binding"/>
    <property type="evidence" value="ECO:0007669"/>
    <property type="project" value="UniProtKB-KW"/>
</dbReference>
<keyword evidence="3" id="KW-0863">Zinc-finger</keyword>
<dbReference type="NCBIfam" id="TIGR00340">
    <property type="entry name" value="zpr1_rel"/>
    <property type="match status" value="1"/>
</dbReference>
<organism evidence="6 7">
    <name type="scientific">Methanosalsum natronophilum</name>
    <dbReference type="NCBI Taxonomy" id="768733"/>
    <lineage>
        <taxon>Archaea</taxon>
        <taxon>Methanobacteriati</taxon>
        <taxon>Methanobacteriota</taxon>
        <taxon>Stenosarchaea group</taxon>
        <taxon>Methanomicrobia</taxon>
        <taxon>Methanosarcinales</taxon>
        <taxon>Methanosarcinaceae</taxon>
        <taxon>Methanosalsum</taxon>
    </lineage>
</organism>
<proteinExistence type="inferred from homology"/>
<evidence type="ECO:0000256" key="1">
    <source>
        <dbReference type="ARBA" id="ARBA00008354"/>
    </source>
</evidence>